<feature type="transmembrane region" description="Helical" evidence="2">
    <location>
        <begin position="116"/>
        <end position="144"/>
    </location>
</feature>
<comment type="caution">
    <text evidence="3">The sequence shown here is derived from an EMBL/GenBank/DDBJ whole genome shotgun (WGS) entry which is preliminary data.</text>
</comment>
<evidence type="ECO:0000256" key="1">
    <source>
        <dbReference type="SAM" id="MobiDB-lite"/>
    </source>
</evidence>
<reference evidence="3" key="2">
    <citation type="submission" date="2021-09" db="EMBL/GenBank/DDBJ databases">
        <authorList>
            <person name="Jia N."/>
            <person name="Wang J."/>
            <person name="Shi W."/>
            <person name="Du L."/>
            <person name="Sun Y."/>
            <person name="Zhan W."/>
            <person name="Jiang J."/>
            <person name="Wang Q."/>
            <person name="Zhang B."/>
            <person name="Ji P."/>
            <person name="Sakyi L.B."/>
            <person name="Cui X."/>
            <person name="Yuan T."/>
            <person name="Jiang B."/>
            <person name="Yang W."/>
            <person name="Lam T.T.-Y."/>
            <person name="Chang Q."/>
            <person name="Ding S."/>
            <person name="Wang X."/>
            <person name="Zhu J."/>
            <person name="Ruan X."/>
            <person name="Zhao L."/>
            <person name="Wei J."/>
            <person name="Que T."/>
            <person name="Du C."/>
            <person name="Cheng J."/>
            <person name="Dai P."/>
            <person name="Han X."/>
            <person name="Huang E."/>
            <person name="Gao Y."/>
            <person name="Liu J."/>
            <person name="Shao H."/>
            <person name="Ye R."/>
            <person name="Li L."/>
            <person name="Wei W."/>
            <person name="Wang X."/>
            <person name="Wang C."/>
            <person name="Huo Q."/>
            <person name="Li W."/>
            <person name="Guo W."/>
            <person name="Chen H."/>
            <person name="Chen S."/>
            <person name="Zhou L."/>
            <person name="Zhou L."/>
            <person name="Ni X."/>
            <person name="Tian J."/>
            <person name="Zhou Y."/>
            <person name="Sheng Y."/>
            <person name="Liu T."/>
            <person name="Pan Y."/>
            <person name="Xia L."/>
            <person name="Li J."/>
            <person name="Zhao F."/>
            <person name="Cao W."/>
        </authorList>
    </citation>
    <scope>NUCLEOTIDE SEQUENCE</scope>
    <source>
        <strain evidence="3">Rmic-2018</strain>
        <tissue evidence="3">Larvae</tissue>
    </source>
</reference>
<feature type="region of interest" description="Disordered" evidence="1">
    <location>
        <begin position="478"/>
        <end position="521"/>
    </location>
</feature>
<feature type="compositionally biased region" description="Basic residues" evidence="1">
    <location>
        <begin position="478"/>
        <end position="489"/>
    </location>
</feature>
<feature type="transmembrane region" description="Helical" evidence="2">
    <location>
        <begin position="264"/>
        <end position="289"/>
    </location>
</feature>
<evidence type="ECO:0000256" key="2">
    <source>
        <dbReference type="SAM" id="Phobius"/>
    </source>
</evidence>
<dbReference type="Proteomes" id="UP000821866">
    <property type="component" value="Unassembled WGS sequence"/>
</dbReference>
<name>A0A9J6D0C9_RHIMP</name>
<proteinExistence type="predicted"/>
<keyword evidence="2" id="KW-0812">Transmembrane</keyword>
<reference evidence="3" key="1">
    <citation type="journal article" date="2020" name="Cell">
        <title>Large-Scale Comparative Analyses of Tick Genomes Elucidate Their Genetic Diversity and Vector Capacities.</title>
        <authorList>
            <consortium name="Tick Genome and Microbiome Consortium (TIGMIC)"/>
            <person name="Jia N."/>
            <person name="Wang J."/>
            <person name="Shi W."/>
            <person name="Du L."/>
            <person name="Sun Y."/>
            <person name="Zhan W."/>
            <person name="Jiang J.F."/>
            <person name="Wang Q."/>
            <person name="Zhang B."/>
            <person name="Ji P."/>
            <person name="Bell-Sakyi L."/>
            <person name="Cui X.M."/>
            <person name="Yuan T.T."/>
            <person name="Jiang B.G."/>
            <person name="Yang W.F."/>
            <person name="Lam T.T."/>
            <person name="Chang Q.C."/>
            <person name="Ding S.J."/>
            <person name="Wang X.J."/>
            <person name="Zhu J.G."/>
            <person name="Ruan X.D."/>
            <person name="Zhao L."/>
            <person name="Wei J.T."/>
            <person name="Ye R.Z."/>
            <person name="Que T.C."/>
            <person name="Du C.H."/>
            <person name="Zhou Y.H."/>
            <person name="Cheng J.X."/>
            <person name="Dai P.F."/>
            <person name="Guo W.B."/>
            <person name="Han X.H."/>
            <person name="Huang E.J."/>
            <person name="Li L.F."/>
            <person name="Wei W."/>
            <person name="Gao Y.C."/>
            <person name="Liu J.Z."/>
            <person name="Shao H.Z."/>
            <person name="Wang X."/>
            <person name="Wang C.C."/>
            <person name="Yang T.C."/>
            <person name="Huo Q.B."/>
            <person name="Li W."/>
            <person name="Chen H.Y."/>
            <person name="Chen S.E."/>
            <person name="Zhou L.G."/>
            <person name="Ni X.B."/>
            <person name="Tian J.H."/>
            <person name="Sheng Y."/>
            <person name="Liu T."/>
            <person name="Pan Y.S."/>
            <person name="Xia L.Y."/>
            <person name="Li J."/>
            <person name="Zhao F."/>
            <person name="Cao W.C."/>
        </authorList>
    </citation>
    <scope>NUCLEOTIDE SEQUENCE</scope>
    <source>
        <strain evidence="3">Rmic-2018</strain>
    </source>
</reference>
<feature type="transmembrane region" description="Helical" evidence="2">
    <location>
        <begin position="218"/>
        <end position="244"/>
    </location>
</feature>
<evidence type="ECO:0000313" key="4">
    <source>
        <dbReference type="Proteomes" id="UP000821866"/>
    </source>
</evidence>
<keyword evidence="2" id="KW-1133">Transmembrane helix</keyword>
<organism evidence="3 4">
    <name type="scientific">Rhipicephalus microplus</name>
    <name type="common">Cattle tick</name>
    <name type="synonym">Boophilus microplus</name>
    <dbReference type="NCBI Taxonomy" id="6941"/>
    <lineage>
        <taxon>Eukaryota</taxon>
        <taxon>Metazoa</taxon>
        <taxon>Ecdysozoa</taxon>
        <taxon>Arthropoda</taxon>
        <taxon>Chelicerata</taxon>
        <taxon>Arachnida</taxon>
        <taxon>Acari</taxon>
        <taxon>Parasitiformes</taxon>
        <taxon>Ixodida</taxon>
        <taxon>Ixodoidea</taxon>
        <taxon>Ixodidae</taxon>
        <taxon>Rhipicephalinae</taxon>
        <taxon>Rhipicephalus</taxon>
        <taxon>Boophilus</taxon>
    </lineage>
</organism>
<dbReference type="EMBL" id="JABSTU010003900">
    <property type="protein sequence ID" value="KAH7964495.1"/>
    <property type="molecule type" value="Genomic_DNA"/>
</dbReference>
<dbReference type="VEuPathDB" id="VectorBase:LOC119186404"/>
<gene>
    <name evidence="3" type="ORF">HPB51_027267</name>
</gene>
<feature type="transmembrane region" description="Helical" evidence="2">
    <location>
        <begin position="83"/>
        <end position="104"/>
    </location>
</feature>
<feature type="compositionally biased region" description="Polar residues" evidence="1">
    <location>
        <begin position="498"/>
        <end position="509"/>
    </location>
</feature>
<sequence length="710" mass="77544">MAAPAAATAPKKPALVLLELEYVDGGSSPWFNSKGRSFVASLTNGPVTADLFRALAEDGSMSTLASYIDSASPSVSNIGTICYALVGLILFLLFLLLPIALFGLRRFAATMDFLSWVLFELLLMIFAGLQLICLLVMLSTWYGMNSALVENIPMAYEWTFEVLQNYTILTVQMLQAAKGDKKELDNSLSITTSGIKWLRGNISRWEDKFSAYESLKSLLTGVVTMLHMGLLGFALVAVIASILLACGAWRRRMARLAKGRKSPVVVALAAIAATVLLCAHMVVALPMIARWLPICVLADTYLCAPYRDASYSILDNSVRMVWPLSSRPDPFCRLVPSTLFKKCTVKGKTPIKNLDACQTKKDKGKLTIFKPDDAVIEFQVPQPPEKPPAVVPAAGSADKNVIGDCFYPFRIIHTDMTSVCPLFTDDLLAHWMAMVLSVLAGFGTIISAAAVAVIFMAVGEPNKKSLRIPPPHKRVRRIRKLKNKRKKKKEPTSPSPVPSRSHTSVQTEGTPPGPTQLNIVLEEPFPVPIKRKRRSQPVMFMPSPPSPLPIPVPVPVPVPVMPRLSSHTRADSQDAQPLVSAMAPAITPARSSDASPLCVVDCCSATGYYHCACSRRYGTCQGSTFHSGYSPSPLPQPRYPCMTTPSSQHSTPAYMVRHTPLCYRMRGVPPTAVEVRPAKQLLGGTVQQPCHQPCGSAAHDKPQKLYYHHH</sequence>
<dbReference type="AlphaFoldDB" id="A0A9J6D0C9"/>
<feature type="transmembrane region" description="Helical" evidence="2">
    <location>
        <begin position="431"/>
        <end position="458"/>
    </location>
</feature>
<keyword evidence="2" id="KW-0472">Membrane</keyword>
<accession>A0A9J6D0C9</accession>
<evidence type="ECO:0000313" key="3">
    <source>
        <dbReference type="EMBL" id="KAH7964495.1"/>
    </source>
</evidence>
<protein>
    <submittedName>
        <fullName evidence="3">Uncharacterized protein</fullName>
    </submittedName>
</protein>
<keyword evidence="4" id="KW-1185">Reference proteome</keyword>